<dbReference type="InterPro" id="IPR051283">
    <property type="entry name" value="Sec_Metabolite_Acyltrans"/>
</dbReference>
<dbReference type="AlphaFoldDB" id="S3CR76"/>
<dbReference type="STRING" id="1262450.S3CR76"/>
<keyword evidence="1 3" id="KW-0808">Transferase</keyword>
<dbReference type="EMBL" id="KE148147">
    <property type="protein sequence ID" value="EPE09108.1"/>
    <property type="molecule type" value="Genomic_DNA"/>
</dbReference>
<dbReference type="HOGENOM" id="CLU_026450_5_0_1"/>
<dbReference type="InterPro" id="IPR054710">
    <property type="entry name" value="Tri101-like_N"/>
</dbReference>
<proteinExistence type="predicted"/>
<dbReference type="OrthoDB" id="1862401at2759"/>
<dbReference type="eggNOG" id="ENOG502SHVS">
    <property type="taxonomic scope" value="Eukaryota"/>
</dbReference>
<evidence type="ECO:0000259" key="2">
    <source>
        <dbReference type="Pfam" id="PF22664"/>
    </source>
</evidence>
<dbReference type="PANTHER" id="PTHR31896">
    <property type="entry name" value="FAMILY REGULATORY PROTEIN, PUTATIVE (AFU_ORTHOLOGUE AFUA_3G14730)-RELATED"/>
    <property type="match status" value="1"/>
</dbReference>
<evidence type="ECO:0000313" key="4">
    <source>
        <dbReference type="Proteomes" id="UP000016923"/>
    </source>
</evidence>
<dbReference type="Pfam" id="PF22664">
    <property type="entry name" value="TRI-like_N"/>
    <property type="match status" value="1"/>
</dbReference>
<dbReference type="VEuPathDB" id="FungiDB:F503_06884"/>
<dbReference type="Proteomes" id="UP000016923">
    <property type="component" value="Unassembled WGS sequence"/>
</dbReference>
<evidence type="ECO:0000256" key="1">
    <source>
        <dbReference type="ARBA" id="ARBA00022679"/>
    </source>
</evidence>
<protein>
    <submittedName>
        <fullName evidence="3">Trichothecene 3-o-acetyltransferase</fullName>
    </submittedName>
</protein>
<organism evidence="3 4">
    <name type="scientific">Ophiostoma piceae (strain UAMH 11346)</name>
    <name type="common">Sap stain fungus</name>
    <dbReference type="NCBI Taxonomy" id="1262450"/>
    <lineage>
        <taxon>Eukaryota</taxon>
        <taxon>Fungi</taxon>
        <taxon>Dikarya</taxon>
        <taxon>Ascomycota</taxon>
        <taxon>Pezizomycotina</taxon>
        <taxon>Sordariomycetes</taxon>
        <taxon>Sordariomycetidae</taxon>
        <taxon>Ophiostomatales</taxon>
        <taxon>Ophiostomataceae</taxon>
        <taxon>Ophiostoma</taxon>
    </lineage>
</organism>
<reference evidence="3 4" key="1">
    <citation type="journal article" date="2013" name="BMC Genomics">
        <title>The genome and transcriptome of the pine saprophyte Ophiostoma piceae, and a comparison with the bark beetle-associated pine pathogen Grosmannia clavigera.</title>
        <authorList>
            <person name="Haridas S."/>
            <person name="Wang Y."/>
            <person name="Lim L."/>
            <person name="Massoumi Alamouti S."/>
            <person name="Jackman S."/>
            <person name="Docking R."/>
            <person name="Robertson G."/>
            <person name="Birol I."/>
            <person name="Bohlmann J."/>
            <person name="Breuil C."/>
        </authorList>
    </citation>
    <scope>NUCLEOTIDE SEQUENCE [LARGE SCALE GENOMIC DNA]</scope>
    <source>
        <strain evidence="3 4">UAMH 11346</strain>
    </source>
</reference>
<accession>S3CR76</accession>
<keyword evidence="4" id="KW-1185">Reference proteome</keyword>
<gene>
    <name evidence="3" type="ORF">F503_06884</name>
</gene>
<feature type="domain" description="Trichothecene 3-O-acetyltransferase-like N-terminal" evidence="2">
    <location>
        <begin position="28"/>
        <end position="181"/>
    </location>
</feature>
<dbReference type="Gene3D" id="3.30.559.10">
    <property type="entry name" value="Chloramphenicol acetyltransferase-like domain"/>
    <property type="match status" value="2"/>
</dbReference>
<name>S3CR76_OPHP1</name>
<sequence length="478" mass="51313">MDSLKRQTLDESSTMDIGVFGQQPGIQIYTQITYIFAIADDSAAHRAHITRTLTGGLGRLGAAFPWTAGQVVLDDTTARYRFAPIQGATAPDLCVADARSPDTFAAMEAAGFPFSMLDEDNVASRRTFPGQPSEAHLRETHVFMVMAGFIPGGLLLTFTAHHAVMDMAGQGEVIRWLSKACRGDVFTEEECLAGNCARLPIVPVLGPDEGGSDPFQLVPEQIIQAAENDGTEPTQLAHPVKSVWSYFEFSAASLAALKKDANATLPRAGAPTFVSTNDAYTAFVWQSIVRARLHRLDAAATPSTFARAIDMRHFLGVSPSYPGLLQNMTIHTISTVQAVVDAPLGEVAARLRSEIDKDKLVRRTRALATCYSHFPDKAASSISFVGAVDTAAGGFMLSSWASVPSHTEDMDFGLGLGVARAVRRPAFTPVEGLGYLMPQAADGSIAAGLCLREADLQRLRDDPVFLKYGKYAGQNIDG</sequence>
<dbReference type="InterPro" id="IPR023213">
    <property type="entry name" value="CAT-like_dom_sf"/>
</dbReference>
<dbReference type="GO" id="GO:0016740">
    <property type="term" value="F:transferase activity"/>
    <property type="evidence" value="ECO:0007669"/>
    <property type="project" value="UniProtKB-KW"/>
</dbReference>
<dbReference type="OMA" id="AFIWQSV"/>
<evidence type="ECO:0000313" key="3">
    <source>
        <dbReference type="EMBL" id="EPE09108.1"/>
    </source>
</evidence>
<dbReference type="PANTHER" id="PTHR31896:SF64">
    <property type="entry name" value="TRICHOTHECENE 3-O-ACETYLTRANSFERASE"/>
    <property type="match status" value="1"/>
</dbReference>